<comment type="caution">
    <text evidence="1">The sequence shown here is derived from an EMBL/GenBank/DDBJ whole genome shotgun (WGS) entry which is preliminary data.</text>
</comment>
<name>A0A8H7N304_BIOOC</name>
<evidence type="ECO:0000313" key="2">
    <source>
        <dbReference type="Proteomes" id="UP000616885"/>
    </source>
</evidence>
<gene>
    <name evidence="1" type="ORF">IM811_003646</name>
</gene>
<protein>
    <submittedName>
        <fullName evidence="1">Uncharacterized protein</fullName>
    </submittedName>
</protein>
<dbReference type="AlphaFoldDB" id="A0A8H7N304"/>
<evidence type="ECO:0000313" key="1">
    <source>
        <dbReference type="EMBL" id="KAF9746741.1"/>
    </source>
</evidence>
<reference evidence="1" key="1">
    <citation type="submission" date="2020-10" db="EMBL/GenBank/DDBJ databases">
        <title>High-Quality Genome Resource of Clonostachys rosea strain S41 by Oxford Nanopore Long-Read Sequencing.</title>
        <authorList>
            <person name="Wang H."/>
        </authorList>
    </citation>
    <scope>NUCLEOTIDE SEQUENCE</scope>
    <source>
        <strain evidence="1">S41</strain>
    </source>
</reference>
<sequence length="163" mass="18802">MATGNSSNDDPRKDRFQYNDIGPFKSILHTLVLSGPGNKKVKFDMRDCDIMVAVALDESTVRLLHLRNVREDTVTEAKTAIKQLLDELKARDDNTCSPLTRSGCIDREHVDDEVHEDVRQFLYTQAEERGPDFDWDESGYSRWALRSYGDQAYFTCRWRKAGH</sequence>
<organism evidence="1 2">
    <name type="scientific">Bionectria ochroleuca</name>
    <name type="common">Gliocladium roseum</name>
    <dbReference type="NCBI Taxonomy" id="29856"/>
    <lineage>
        <taxon>Eukaryota</taxon>
        <taxon>Fungi</taxon>
        <taxon>Dikarya</taxon>
        <taxon>Ascomycota</taxon>
        <taxon>Pezizomycotina</taxon>
        <taxon>Sordariomycetes</taxon>
        <taxon>Hypocreomycetidae</taxon>
        <taxon>Hypocreales</taxon>
        <taxon>Bionectriaceae</taxon>
        <taxon>Clonostachys</taxon>
    </lineage>
</organism>
<dbReference type="Proteomes" id="UP000616885">
    <property type="component" value="Unassembled WGS sequence"/>
</dbReference>
<dbReference type="EMBL" id="JADCTT010000011">
    <property type="protein sequence ID" value="KAF9746741.1"/>
    <property type="molecule type" value="Genomic_DNA"/>
</dbReference>
<proteinExistence type="predicted"/>
<accession>A0A8H7N304</accession>